<accession>A0A4R1N5T7</accession>
<evidence type="ECO:0000256" key="2">
    <source>
        <dbReference type="ARBA" id="ARBA00023125"/>
    </source>
</evidence>
<reference evidence="5 6" key="1">
    <citation type="submission" date="2019-03" db="EMBL/GenBank/DDBJ databases">
        <title>Genomic Encyclopedia of Type Strains, Phase IV (KMG-IV): sequencing the most valuable type-strain genomes for metagenomic binning, comparative biology and taxonomic classification.</title>
        <authorList>
            <person name="Goeker M."/>
        </authorList>
    </citation>
    <scope>NUCLEOTIDE SEQUENCE [LARGE SCALE GENOMIC DNA]</scope>
    <source>
        <strain evidence="5 6">DSM 24176</strain>
    </source>
</reference>
<dbReference type="EMBL" id="SMGQ01000011">
    <property type="protein sequence ID" value="TCK97983.1"/>
    <property type="molecule type" value="Genomic_DNA"/>
</dbReference>
<sequence length="354" mass="42040">MSIMYYTWENKKRDIDLKQYVYDINFYHYNWHEALELMIILKGEVEISANGKVHILEENDLILLNSNVGHATLARKSKSIAMVIHLDPIYFSSYYNDYHLLDFNCISNRKTRNEFPFIQIRKLAIEMSQVIHSNSPVDKIYFEGLLHQVMATVVKNFPPTEISTIEMASNKKEKDTVRKIIGYIDHHYKEKISLEELSYLYGYHKNYISHIVKQQLGINYYQYLTRIRLREATYALLDFEERISDIALSHGFSDVKSFNTAFKTSFGKTPSEYRRHLSKKKSSLNQLRKKRYLQVDEYEKIIKNKIKTNLDNPIANSQLIEENKTNEIEYQTLIEIKKNLRDCIIKIDEMKFEQ</sequence>
<dbReference type="InterPro" id="IPR037923">
    <property type="entry name" value="HTH-like"/>
</dbReference>
<dbReference type="SMART" id="SM00342">
    <property type="entry name" value="HTH_ARAC"/>
    <property type="match status" value="1"/>
</dbReference>
<dbReference type="InterPro" id="IPR018060">
    <property type="entry name" value="HTH_AraC"/>
</dbReference>
<name>A0A4R1N5T7_9FIRM</name>
<dbReference type="InterPro" id="IPR003313">
    <property type="entry name" value="AraC-bd"/>
</dbReference>
<feature type="domain" description="HTH araC/xylS-type" evidence="4">
    <location>
        <begin position="178"/>
        <end position="276"/>
    </location>
</feature>
<dbReference type="PROSITE" id="PS00041">
    <property type="entry name" value="HTH_ARAC_FAMILY_1"/>
    <property type="match status" value="1"/>
</dbReference>
<organism evidence="5 6">
    <name type="scientific">Natranaerovirga hydrolytica</name>
    <dbReference type="NCBI Taxonomy" id="680378"/>
    <lineage>
        <taxon>Bacteria</taxon>
        <taxon>Bacillati</taxon>
        <taxon>Bacillota</taxon>
        <taxon>Clostridia</taxon>
        <taxon>Lachnospirales</taxon>
        <taxon>Natranaerovirgaceae</taxon>
        <taxon>Natranaerovirga</taxon>
    </lineage>
</organism>
<evidence type="ECO:0000313" key="5">
    <source>
        <dbReference type="EMBL" id="TCK97983.1"/>
    </source>
</evidence>
<dbReference type="Gene3D" id="1.10.10.60">
    <property type="entry name" value="Homeodomain-like"/>
    <property type="match status" value="2"/>
</dbReference>
<proteinExistence type="predicted"/>
<dbReference type="SUPFAM" id="SSF51215">
    <property type="entry name" value="Regulatory protein AraC"/>
    <property type="match status" value="1"/>
</dbReference>
<evidence type="ECO:0000259" key="4">
    <source>
        <dbReference type="PROSITE" id="PS01124"/>
    </source>
</evidence>
<dbReference type="AlphaFoldDB" id="A0A4R1N5T7"/>
<keyword evidence="3" id="KW-0804">Transcription</keyword>
<dbReference type="PRINTS" id="PR00032">
    <property type="entry name" value="HTHARAC"/>
</dbReference>
<evidence type="ECO:0000256" key="1">
    <source>
        <dbReference type="ARBA" id="ARBA00023015"/>
    </source>
</evidence>
<keyword evidence="2 5" id="KW-0238">DNA-binding</keyword>
<dbReference type="PROSITE" id="PS01124">
    <property type="entry name" value="HTH_ARAC_FAMILY_2"/>
    <property type="match status" value="1"/>
</dbReference>
<dbReference type="InterPro" id="IPR018062">
    <property type="entry name" value="HTH_AraC-typ_CS"/>
</dbReference>
<dbReference type="RefSeq" id="WP_132279713.1">
    <property type="nucleotide sequence ID" value="NZ_SMGQ01000011.1"/>
</dbReference>
<dbReference type="InterPro" id="IPR020449">
    <property type="entry name" value="Tscrpt_reg_AraC-type_HTH"/>
</dbReference>
<dbReference type="PANTHER" id="PTHR43280">
    <property type="entry name" value="ARAC-FAMILY TRANSCRIPTIONAL REGULATOR"/>
    <property type="match status" value="1"/>
</dbReference>
<evidence type="ECO:0000256" key="3">
    <source>
        <dbReference type="ARBA" id="ARBA00023163"/>
    </source>
</evidence>
<protein>
    <submittedName>
        <fullName evidence="5">AraC-like DNA-binding protein</fullName>
    </submittedName>
</protein>
<dbReference type="GO" id="GO:0003700">
    <property type="term" value="F:DNA-binding transcription factor activity"/>
    <property type="evidence" value="ECO:0007669"/>
    <property type="project" value="InterPro"/>
</dbReference>
<dbReference type="Gene3D" id="2.60.120.10">
    <property type="entry name" value="Jelly Rolls"/>
    <property type="match status" value="1"/>
</dbReference>
<evidence type="ECO:0000313" key="6">
    <source>
        <dbReference type="Proteomes" id="UP000294545"/>
    </source>
</evidence>
<dbReference type="OrthoDB" id="253601at2"/>
<dbReference type="Pfam" id="PF02311">
    <property type="entry name" value="AraC_binding"/>
    <property type="match status" value="1"/>
</dbReference>
<dbReference type="Pfam" id="PF12833">
    <property type="entry name" value="HTH_18"/>
    <property type="match status" value="1"/>
</dbReference>
<dbReference type="PANTHER" id="PTHR43280:SF2">
    <property type="entry name" value="HTH-TYPE TRANSCRIPTIONAL REGULATOR EXSA"/>
    <property type="match status" value="1"/>
</dbReference>
<dbReference type="SUPFAM" id="SSF46689">
    <property type="entry name" value="Homeodomain-like"/>
    <property type="match status" value="2"/>
</dbReference>
<keyword evidence="1" id="KW-0805">Transcription regulation</keyword>
<dbReference type="GO" id="GO:0043565">
    <property type="term" value="F:sequence-specific DNA binding"/>
    <property type="evidence" value="ECO:0007669"/>
    <property type="project" value="InterPro"/>
</dbReference>
<comment type="caution">
    <text evidence="5">The sequence shown here is derived from an EMBL/GenBank/DDBJ whole genome shotgun (WGS) entry which is preliminary data.</text>
</comment>
<dbReference type="InterPro" id="IPR014710">
    <property type="entry name" value="RmlC-like_jellyroll"/>
</dbReference>
<gene>
    <name evidence="5" type="ORF">EDC19_0389</name>
</gene>
<dbReference type="InterPro" id="IPR009057">
    <property type="entry name" value="Homeodomain-like_sf"/>
</dbReference>
<keyword evidence="6" id="KW-1185">Reference proteome</keyword>
<dbReference type="Proteomes" id="UP000294545">
    <property type="component" value="Unassembled WGS sequence"/>
</dbReference>